<evidence type="ECO:0000313" key="4">
    <source>
        <dbReference type="Proteomes" id="UP001152795"/>
    </source>
</evidence>
<dbReference type="AlphaFoldDB" id="A0A7D9HEX4"/>
<feature type="region of interest" description="Disordered" evidence="1">
    <location>
        <begin position="120"/>
        <end position="160"/>
    </location>
</feature>
<dbReference type="Proteomes" id="UP001152795">
    <property type="component" value="Unassembled WGS sequence"/>
</dbReference>
<dbReference type="PANTHER" id="PTHR47331">
    <property type="entry name" value="PHD-TYPE DOMAIN-CONTAINING PROTEIN"/>
    <property type="match status" value="1"/>
</dbReference>
<gene>
    <name evidence="3" type="ORF">PACLA_8A043585</name>
</gene>
<dbReference type="OrthoDB" id="10261632at2759"/>
<dbReference type="Pfam" id="PF04100">
    <property type="entry name" value="Vps53_N"/>
    <property type="match status" value="1"/>
</dbReference>
<keyword evidence="4" id="KW-1185">Reference proteome</keyword>
<feature type="compositionally biased region" description="Polar residues" evidence="1">
    <location>
        <begin position="86"/>
        <end position="101"/>
    </location>
</feature>
<feature type="domain" description="Vps53 N-terminal" evidence="2">
    <location>
        <begin position="42"/>
        <end position="75"/>
    </location>
</feature>
<evidence type="ECO:0000259" key="2">
    <source>
        <dbReference type="Pfam" id="PF04100"/>
    </source>
</evidence>
<accession>A0A7D9HEX4</accession>
<comment type="caution">
    <text evidence="3">The sequence shown here is derived from an EMBL/GenBank/DDBJ whole genome shotgun (WGS) entry which is preliminary data.</text>
</comment>
<proteinExistence type="predicted"/>
<evidence type="ECO:0000313" key="3">
    <source>
        <dbReference type="EMBL" id="CAB3981520.1"/>
    </source>
</evidence>
<protein>
    <submittedName>
        <fullName evidence="3">Vacuolar sorting-associated 53 homolog</fullName>
    </submittedName>
</protein>
<name>A0A7D9HEX4_PARCT</name>
<dbReference type="InterPro" id="IPR007234">
    <property type="entry name" value="Vps53_N"/>
</dbReference>
<reference evidence="3" key="1">
    <citation type="submission" date="2020-04" db="EMBL/GenBank/DDBJ databases">
        <authorList>
            <person name="Alioto T."/>
            <person name="Alioto T."/>
            <person name="Gomez Garrido J."/>
        </authorList>
    </citation>
    <scope>NUCLEOTIDE SEQUENCE</scope>
    <source>
        <strain evidence="3">A484AB</strain>
    </source>
</reference>
<organism evidence="3 4">
    <name type="scientific">Paramuricea clavata</name>
    <name type="common">Red gorgonian</name>
    <name type="synonym">Violescent sea-whip</name>
    <dbReference type="NCBI Taxonomy" id="317549"/>
    <lineage>
        <taxon>Eukaryota</taxon>
        <taxon>Metazoa</taxon>
        <taxon>Cnidaria</taxon>
        <taxon>Anthozoa</taxon>
        <taxon>Octocorallia</taxon>
        <taxon>Malacalcyonacea</taxon>
        <taxon>Plexauridae</taxon>
        <taxon>Paramuricea</taxon>
    </lineage>
</organism>
<dbReference type="EMBL" id="CACRXK020000398">
    <property type="protein sequence ID" value="CAB3981520.1"/>
    <property type="molecule type" value="Genomic_DNA"/>
</dbReference>
<feature type="region of interest" description="Disordered" evidence="1">
    <location>
        <begin position="84"/>
        <end position="105"/>
    </location>
</feature>
<evidence type="ECO:0000256" key="1">
    <source>
        <dbReference type="SAM" id="MobiDB-lite"/>
    </source>
</evidence>
<dbReference type="PANTHER" id="PTHR47331:SF1">
    <property type="entry name" value="GAG-LIKE PROTEIN"/>
    <property type="match status" value="1"/>
</dbReference>
<sequence length="239" mass="26449">MAEAEELGEQDSHFSKPIVYSPEVEQAISEVFHSDDPLDSKDFNAVDYINTIFPTEQSLTNLDEVANKMKYRIRTRVATHPIFGKVNNSDGKNTGNVSNHRQPSKVRNYAIEDCKEKHSTFLHPQRLSETPEPSKDLPKDSSNLSTESRNEEFNVEATSKESNNGYVRIKGENQSAVKVASTAGLAVVPVKVKAKGTGKMIETYAFLDSGSNTSFCTEKLLNQLDLDGECQHGSGVFIC</sequence>